<feature type="binding site" evidence="7">
    <location>
        <position position="163"/>
    </location>
    <ligand>
        <name>S-adenosyl-L-methionine</name>
        <dbReference type="ChEBI" id="CHEBI:59789"/>
    </ligand>
</feature>
<protein>
    <recommendedName>
        <fullName evidence="7">tRNA (guanine-N(7)-)-methyltransferase</fullName>
        <ecNumber evidence="7">2.1.1.33</ecNumber>
    </recommendedName>
    <alternativeName>
        <fullName evidence="7">tRNA (guanine(46)-N(7))-methyltransferase</fullName>
    </alternativeName>
    <alternativeName>
        <fullName evidence="7">tRNA(m7G46)-methyltransferase</fullName>
    </alternativeName>
</protein>
<dbReference type="EMBL" id="JABEPQ010000002">
    <property type="protein sequence ID" value="NNM46102.1"/>
    <property type="molecule type" value="Genomic_DNA"/>
</dbReference>
<keyword evidence="9" id="KW-1185">Reference proteome</keyword>
<comment type="catalytic activity">
    <reaction evidence="1 7">
        <text>guanosine(46) in tRNA + S-adenosyl-L-methionine = N(7)-methylguanosine(46) in tRNA + S-adenosyl-L-homocysteine</text>
        <dbReference type="Rhea" id="RHEA:42708"/>
        <dbReference type="Rhea" id="RHEA-COMP:10188"/>
        <dbReference type="Rhea" id="RHEA-COMP:10189"/>
        <dbReference type="ChEBI" id="CHEBI:57856"/>
        <dbReference type="ChEBI" id="CHEBI:59789"/>
        <dbReference type="ChEBI" id="CHEBI:74269"/>
        <dbReference type="ChEBI" id="CHEBI:74480"/>
        <dbReference type="EC" id="2.1.1.33"/>
    </reaction>
</comment>
<accession>A0A849HFR5</accession>
<name>A0A849HFR5_9MICO</name>
<comment type="caution">
    <text evidence="8">The sequence shown here is derived from an EMBL/GenBank/DDBJ whole genome shotgun (WGS) entry which is preliminary data.</text>
</comment>
<feature type="binding site" evidence="7">
    <location>
        <position position="199"/>
    </location>
    <ligand>
        <name>substrate</name>
    </ligand>
</feature>
<evidence type="ECO:0000313" key="8">
    <source>
        <dbReference type="EMBL" id="NNM46102.1"/>
    </source>
</evidence>
<dbReference type="UniPathway" id="UPA00989"/>
<dbReference type="Pfam" id="PF02390">
    <property type="entry name" value="Methyltransf_4"/>
    <property type="match status" value="1"/>
</dbReference>
<dbReference type="NCBIfam" id="TIGR00091">
    <property type="entry name" value="tRNA (guanosine(46)-N7)-methyltransferase TrmB"/>
    <property type="match status" value="1"/>
</dbReference>
<dbReference type="CDD" id="cd02440">
    <property type="entry name" value="AdoMet_MTases"/>
    <property type="match status" value="1"/>
</dbReference>
<feature type="binding site" evidence="7">
    <location>
        <position position="88"/>
    </location>
    <ligand>
        <name>S-adenosyl-L-methionine</name>
        <dbReference type="ChEBI" id="CHEBI:59789"/>
    </ligand>
</feature>
<organism evidence="8 9">
    <name type="scientific">Knoellia koreensis</name>
    <dbReference type="NCBI Taxonomy" id="2730921"/>
    <lineage>
        <taxon>Bacteria</taxon>
        <taxon>Bacillati</taxon>
        <taxon>Actinomycetota</taxon>
        <taxon>Actinomycetes</taxon>
        <taxon>Micrococcales</taxon>
        <taxon>Intrasporangiaceae</taxon>
        <taxon>Knoellia</taxon>
    </lineage>
</organism>
<evidence type="ECO:0000256" key="6">
    <source>
        <dbReference type="ARBA" id="ARBA00022694"/>
    </source>
</evidence>
<proteinExistence type="inferred from homology"/>
<dbReference type="Proteomes" id="UP000588586">
    <property type="component" value="Unassembled WGS sequence"/>
</dbReference>
<dbReference type="PANTHER" id="PTHR23417">
    <property type="entry name" value="3-DEOXY-D-MANNO-OCTULOSONIC-ACID TRANSFERASE/TRNA GUANINE-N 7 - -METHYLTRANSFERASE"/>
    <property type="match status" value="1"/>
</dbReference>
<dbReference type="GO" id="GO:0008176">
    <property type="term" value="F:tRNA (guanine(46)-N7)-methyltransferase activity"/>
    <property type="evidence" value="ECO:0007669"/>
    <property type="project" value="UniProtKB-UniRule"/>
</dbReference>
<feature type="binding site" evidence="7">
    <location>
        <position position="140"/>
    </location>
    <ligand>
        <name>S-adenosyl-L-methionine</name>
        <dbReference type="ChEBI" id="CHEBI:59789"/>
    </ligand>
</feature>
<dbReference type="Gene3D" id="3.40.50.150">
    <property type="entry name" value="Vaccinia Virus protein VP39"/>
    <property type="match status" value="1"/>
</dbReference>
<sequence>MSWFVVPSHLRPDPATGVRHLQRAPYAGPVRAAGVNDSGHVRSFAARRGRVSPLTRERIAEYFPRHEIPQGPLVPVEAFGREAPVVLEIGCGHGAAALAYAEEHPDHDLLAVDVFTPALARMLAAADRRGVTNLWLHQGDAVALLRDRVAPSTFAAVHLFFPDPWPKAKHAKRRFVSAYTLDLLASRLVPGGHLLVATDHALYAAHARDVLAAHPRFVVTEGERPPWRPTDGFEAKGLAAGRSITEFRATLAD</sequence>
<keyword evidence="3 7" id="KW-0489">Methyltransferase</keyword>
<comment type="pathway">
    <text evidence="7">tRNA modification; N(7)-methylguanine-tRNA biosynthesis.</text>
</comment>
<dbReference type="HAMAP" id="MF_01057">
    <property type="entry name" value="tRNA_methyltr_TrmB"/>
    <property type="match status" value="1"/>
</dbReference>
<dbReference type="PANTHER" id="PTHR23417:SF14">
    <property type="entry name" value="PENTACOTRIPEPTIDE-REPEAT REGION OF PRORP DOMAIN-CONTAINING PROTEIN"/>
    <property type="match status" value="1"/>
</dbReference>
<dbReference type="InterPro" id="IPR055361">
    <property type="entry name" value="tRNA_methyltr_TrmB_bact"/>
</dbReference>
<evidence type="ECO:0000256" key="3">
    <source>
        <dbReference type="ARBA" id="ARBA00022603"/>
    </source>
</evidence>
<evidence type="ECO:0000256" key="2">
    <source>
        <dbReference type="ARBA" id="ARBA00003015"/>
    </source>
</evidence>
<comment type="similarity">
    <text evidence="7">Belongs to the class I-like SAM-binding methyltransferase superfamily. TrmB family.</text>
</comment>
<dbReference type="InterPro" id="IPR029063">
    <property type="entry name" value="SAM-dependent_MTases_sf"/>
</dbReference>
<dbReference type="SUPFAM" id="SSF53335">
    <property type="entry name" value="S-adenosyl-L-methionine-dependent methyltransferases"/>
    <property type="match status" value="1"/>
</dbReference>
<comment type="function">
    <text evidence="2 7">Catalyzes the formation of N(7)-methylguanine at position 46 (m7G46) in tRNA.</text>
</comment>
<feature type="binding site" evidence="7">
    <location>
        <position position="167"/>
    </location>
    <ligand>
        <name>substrate</name>
    </ligand>
</feature>
<comment type="caution">
    <text evidence="7">Lacks conserved residue(s) required for the propagation of feature annotation.</text>
</comment>
<evidence type="ECO:0000256" key="5">
    <source>
        <dbReference type="ARBA" id="ARBA00022691"/>
    </source>
</evidence>
<dbReference type="InterPro" id="IPR003358">
    <property type="entry name" value="tRNA_(Gua-N-7)_MeTrfase_Trmb"/>
</dbReference>
<reference evidence="8 9" key="1">
    <citation type="submission" date="2020-04" db="EMBL/GenBank/DDBJ databases">
        <title>Knoellia sp. isolate from air conditioner.</title>
        <authorList>
            <person name="Chea S."/>
            <person name="Kim D.-U."/>
        </authorList>
    </citation>
    <scope>NUCLEOTIDE SEQUENCE [LARGE SCALE GENOMIC DNA]</scope>
    <source>
        <strain evidence="8 9">DB2414S</strain>
    </source>
</reference>
<evidence type="ECO:0000256" key="1">
    <source>
        <dbReference type="ARBA" id="ARBA00000142"/>
    </source>
</evidence>
<dbReference type="EC" id="2.1.1.33" evidence="7"/>
<feature type="binding site" evidence="7">
    <location>
        <position position="113"/>
    </location>
    <ligand>
        <name>S-adenosyl-L-methionine</name>
        <dbReference type="ChEBI" id="CHEBI:59789"/>
    </ligand>
</feature>
<gene>
    <name evidence="7 8" type="primary">trmB</name>
    <name evidence="8" type="ORF">HJG52_08785</name>
</gene>
<dbReference type="GO" id="GO:0043527">
    <property type="term" value="C:tRNA methyltransferase complex"/>
    <property type="evidence" value="ECO:0007669"/>
    <property type="project" value="TreeGrafter"/>
</dbReference>
<dbReference type="AlphaFoldDB" id="A0A849HFR5"/>
<keyword evidence="5 7" id="KW-0949">S-adenosyl-L-methionine</keyword>
<evidence type="ECO:0000313" key="9">
    <source>
        <dbReference type="Proteomes" id="UP000588586"/>
    </source>
</evidence>
<evidence type="ECO:0000256" key="4">
    <source>
        <dbReference type="ARBA" id="ARBA00022679"/>
    </source>
</evidence>
<keyword evidence="6 7" id="KW-0819">tRNA processing</keyword>
<dbReference type="PROSITE" id="PS51625">
    <property type="entry name" value="SAM_MT_TRMB"/>
    <property type="match status" value="1"/>
</dbReference>
<keyword evidence="4 7" id="KW-0808">Transferase</keyword>
<evidence type="ECO:0000256" key="7">
    <source>
        <dbReference type="HAMAP-Rule" id="MF_01057"/>
    </source>
</evidence>